<dbReference type="Proteomes" id="UP000440224">
    <property type="component" value="Unassembled WGS sequence"/>
</dbReference>
<proteinExistence type="predicted"/>
<feature type="domain" description="Methyltransferase" evidence="1">
    <location>
        <begin position="56"/>
        <end position="153"/>
    </location>
</feature>
<accession>A0A6N7PYY9</accession>
<evidence type="ECO:0000259" key="1">
    <source>
        <dbReference type="Pfam" id="PF13649"/>
    </source>
</evidence>
<evidence type="ECO:0000313" key="3">
    <source>
        <dbReference type="Proteomes" id="UP000440224"/>
    </source>
</evidence>
<sequence length="239" mass="25735">MKTDEHGKHADTFGRERALKYDGQVRLSIAGYDAMLQVAAEVLVTALAGKKAASLLMVGIGTASEVMPYARHAGADWQFTGVDPSAEMITLAREKLAAAGLLKRTSLHACELRDLPRGPSFDGAQMIGVLHHLAGNDARVGLLREVAGRLAPGAPFVIGCRVGDEPSLRAVEEQRLVMMGRPPELLEQRRKAMASMQPPASDAEVFALLAQAGFVAPRFIFGELQFKVWVAHREPSASI</sequence>
<protein>
    <submittedName>
        <fullName evidence="2">Methyltransferase domain-containing protein</fullName>
    </submittedName>
</protein>
<dbReference type="Pfam" id="PF13649">
    <property type="entry name" value="Methyltransf_25"/>
    <property type="match status" value="1"/>
</dbReference>
<comment type="caution">
    <text evidence="2">The sequence shown here is derived from an EMBL/GenBank/DDBJ whole genome shotgun (WGS) entry which is preliminary data.</text>
</comment>
<dbReference type="GO" id="GO:0032259">
    <property type="term" value="P:methylation"/>
    <property type="evidence" value="ECO:0007669"/>
    <property type="project" value="UniProtKB-KW"/>
</dbReference>
<name>A0A6N7PYY9_9BACT</name>
<dbReference type="EMBL" id="WJIE01000013">
    <property type="protein sequence ID" value="MRG96787.1"/>
    <property type="molecule type" value="Genomic_DNA"/>
</dbReference>
<organism evidence="2 3">
    <name type="scientific">Polyangium spumosum</name>
    <dbReference type="NCBI Taxonomy" id="889282"/>
    <lineage>
        <taxon>Bacteria</taxon>
        <taxon>Pseudomonadati</taxon>
        <taxon>Myxococcota</taxon>
        <taxon>Polyangia</taxon>
        <taxon>Polyangiales</taxon>
        <taxon>Polyangiaceae</taxon>
        <taxon>Polyangium</taxon>
    </lineage>
</organism>
<dbReference type="CDD" id="cd02440">
    <property type="entry name" value="AdoMet_MTases"/>
    <property type="match status" value="1"/>
</dbReference>
<dbReference type="AlphaFoldDB" id="A0A6N7PYY9"/>
<dbReference type="InterPro" id="IPR041698">
    <property type="entry name" value="Methyltransf_25"/>
</dbReference>
<keyword evidence="3" id="KW-1185">Reference proteome</keyword>
<evidence type="ECO:0000313" key="2">
    <source>
        <dbReference type="EMBL" id="MRG96787.1"/>
    </source>
</evidence>
<dbReference type="InterPro" id="IPR029063">
    <property type="entry name" value="SAM-dependent_MTases_sf"/>
</dbReference>
<keyword evidence="2" id="KW-0808">Transferase</keyword>
<reference evidence="2 3" key="1">
    <citation type="submission" date="2019-10" db="EMBL/GenBank/DDBJ databases">
        <title>A soil myxobacterium in the family Polyangiaceae.</title>
        <authorList>
            <person name="Li Y."/>
            <person name="Wang J."/>
        </authorList>
    </citation>
    <scope>NUCLEOTIDE SEQUENCE [LARGE SCALE GENOMIC DNA]</scope>
    <source>
        <strain evidence="2 3">DSM 14734</strain>
    </source>
</reference>
<dbReference type="OrthoDB" id="213472at2"/>
<dbReference type="GO" id="GO:0008168">
    <property type="term" value="F:methyltransferase activity"/>
    <property type="evidence" value="ECO:0007669"/>
    <property type="project" value="UniProtKB-KW"/>
</dbReference>
<gene>
    <name evidence="2" type="ORF">GF068_33415</name>
</gene>
<keyword evidence="2" id="KW-0489">Methyltransferase</keyword>
<dbReference type="SUPFAM" id="SSF53335">
    <property type="entry name" value="S-adenosyl-L-methionine-dependent methyltransferases"/>
    <property type="match status" value="1"/>
</dbReference>
<dbReference type="Gene3D" id="3.40.50.150">
    <property type="entry name" value="Vaccinia Virus protein VP39"/>
    <property type="match status" value="1"/>
</dbReference>